<reference evidence="2 3" key="1">
    <citation type="submission" date="2024-01" db="EMBL/GenBank/DDBJ databases">
        <title>The genome of the rayed Mediterranean limpet Patella caerulea (Linnaeus, 1758).</title>
        <authorList>
            <person name="Anh-Thu Weber A."/>
            <person name="Halstead-Nussloch G."/>
        </authorList>
    </citation>
    <scope>NUCLEOTIDE SEQUENCE [LARGE SCALE GENOMIC DNA]</scope>
    <source>
        <strain evidence="2">AATW-2023a</strain>
        <tissue evidence="2">Whole specimen</tissue>
    </source>
</reference>
<feature type="region of interest" description="Disordered" evidence="1">
    <location>
        <begin position="149"/>
        <end position="183"/>
    </location>
</feature>
<evidence type="ECO:0000313" key="2">
    <source>
        <dbReference type="EMBL" id="KAK6196436.1"/>
    </source>
</evidence>
<keyword evidence="3" id="KW-1185">Reference proteome</keyword>
<dbReference type="Proteomes" id="UP001347796">
    <property type="component" value="Unassembled WGS sequence"/>
</dbReference>
<proteinExistence type="predicted"/>
<sequence length="230" mass="26247">MAVRTVIRHCAPPAVTLKQVHDETIKDESLNKLKENIKRGSQKTCAENPRTKQISQVFSELCVLDDIILLVKTKRKCKLSTPYESQPYIITKVKGTMIVAKRLPDGKMITRNASYFKLLEMPMCDILSFSTKDIKDQFQNILEEKDNDSAHISNPFKKSPNGRNGEKVNGEKSNSQNIIVPNPQSEIECENQINPNIELRDLVLVKILFWKIRVDQTDRNPDLNGSRTLL</sequence>
<accession>A0AAN8Q3A0</accession>
<dbReference type="EMBL" id="JAZGQO010000001">
    <property type="protein sequence ID" value="KAK6196436.1"/>
    <property type="molecule type" value="Genomic_DNA"/>
</dbReference>
<feature type="compositionally biased region" description="Polar residues" evidence="1">
    <location>
        <begin position="171"/>
        <end position="183"/>
    </location>
</feature>
<dbReference type="AlphaFoldDB" id="A0AAN8Q3A0"/>
<evidence type="ECO:0000313" key="3">
    <source>
        <dbReference type="Proteomes" id="UP001347796"/>
    </source>
</evidence>
<comment type="caution">
    <text evidence="2">The sequence shown here is derived from an EMBL/GenBank/DDBJ whole genome shotgun (WGS) entry which is preliminary data.</text>
</comment>
<name>A0AAN8Q3A0_PATCE</name>
<organism evidence="2 3">
    <name type="scientific">Patella caerulea</name>
    <name type="common">Rayed Mediterranean limpet</name>
    <dbReference type="NCBI Taxonomy" id="87958"/>
    <lineage>
        <taxon>Eukaryota</taxon>
        <taxon>Metazoa</taxon>
        <taxon>Spiralia</taxon>
        <taxon>Lophotrochozoa</taxon>
        <taxon>Mollusca</taxon>
        <taxon>Gastropoda</taxon>
        <taxon>Patellogastropoda</taxon>
        <taxon>Patelloidea</taxon>
        <taxon>Patellidae</taxon>
        <taxon>Patella</taxon>
    </lineage>
</organism>
<evidence type="ECO:0000256" key="1">
    <source>
        <dbReference type="SAM" id="MobiDB-lite"/>
    </source>
</evidence>
<protein>
    <submittedName>
        <fullName evidence="2">Uncharacterized protein</fullName>
    </submittedName>
</protein>
<gene>
    <name evidence="2" type="ORF">SNE40_001662</name>
</gene>